<evidence type="ECO:0000256" key="5">
    <source>
        <dbReference type="ARBA" id="ARBA00035013"/>
    </source>
</evidence>
<name>A0ABV7F7U4_9BURK</name>
<dbReference type="PANTHER" id="PTHR31136">
    <property type="entry name" value="DUF1338 DOMAIN-CONTAINING PROTEIN"/>
    <property type="match status" value="1"/>
</dbReference>
<dbReference type="Pfam" id="PF07063">
    <property type="entry name" value="HGLS"/>
    <property type="match status" value="1"/>
</dbReference>
<evidence type="ECO:0000313" key="9">
    <source>
        <dbReference type="Proteomes" id="UP001595530"/>
    </source>
</evidence>
<dbReference type="Proteomes" id="UP001595530">
    <property type="component" value="Unassembled WGS sequence"/>
</dbReference>
<evidence type="ECO:0000256" key="3">
    <source>
        <dbReference type="ARBA" id="ARBA00023002"/>
    </source>
</evidence>
<comment type="cofactor">
    <cofactor evidence="1">
        <name>Fe(2+)</name>
        <dbReference type="ChEBI" id="CHEBI:29033"/>
    </cofactor>
</comment>
<keyword evidence="9" id="KW-1185">Reference proteome</keyword>
<sequence length="343" mass="38103">MSAQGSNLNNLVEHVIGVDAAARVGQLMKVPPVFSIWECGWVSRKEIAQALNMLLFADLLQRVPSGRQYTEEVAAQGGKVMHDHGALRTVRWADHGALPPGEYAFTRILEPLGYRLNGLFPLDRIGMTGRSYAHQDCPDQIAQFFVSELHPEKFSTQFQATVTRVLSTSQDPLTPQAQAMLHELARDGRLPFAAALELLPQLQACFGRQHAIPALQDYDMLLTESAEMAWIATEGNAFNHVTDRVDDVERVARQQSALGRPMKKAIEVSKNGRIKQTAFVADPVLRQFRGDHGELVERTVPGSFYEFISRQQYFDAEPKINRLDLGFDAGNAQGIFKMTAAAS</sequence>
<proteinExistence type="inferred from homology"/>
<evidence type="ECO:0000313" key="8">
    <source>
        <dbReference type="EMBL" id="MFC3109847.1"/>
    </source>
</evidence>
<reference evidence="9" key="1">
    <citation type="journal article" date="2019" name="Int. J. Syst. Evol. Microbiol.">
        <title>The Global Catalogue of Microorganisms (GCM) 10K type strain sequencing project: providing services to taxonomists for standard genome sequencing and annotation.</title>
        <authorList>
            <consortium name="The Broad Institute Genomics Platform"/>
            <consortium name="The Broad Institute Genome Sequencing Center for Infectious Disease"/>
            <person name="Wu L."/>
            <person name="Ma J."/>
        </authorList>
    </citation>
    <scope>NUCLEOTIDE SEQUENCE [LARGE SCALE GENOMIC DNA]</scope>
    <source>
        <strain evidence="9">KCTC 42986</strain>
    </source>
</reference>
<evidence type="ECO:0000256" key="2">
    <source>
        <dbReference type="ARBA" id="ARBA00022964"/>
    </source>
</evidence>
<keyword evidence="4" id="KW-0408">Iron</keyword>
<protein>
    <recommendedName>
        <fullName evidence="6">2-oxoadipate dioxygenase/decarboxylase</fullName>
        <ecNumber evidence="6">1.13.11.93</ecNumber>
    </recommendedName>
    <alternativeName>
        <fullName evidence="7">2-hydroxyglutarate synthase</fullName>
    </alternativeName>
</protein>
<evidence type="ECO:0000256" key="6">
    <source>
        <dbReference type="ARBA" id="ARBA00035023"/>
    </source>
</evidence>
<dbReference type="CDD" id="cd16349">
    <property type="entry name" value="VOC_like"/>
    <property type="match status" value="1"/>
</dbReference>
<dbReference type="EMBL" id="JBHRTP010000055">
    <property type="protein sequence ID" value="MFC3109847.1"/>
    <property type="molecule type" value="Genomic_DNA"/>
</dbReference>
<keyword evidence="3" id="KW-0560">Oxidoreductase</keyword>
<comment type="similarity">
    <text evidence="5">Belongs to the 2-oxoadipate dioxygenase/decarboxylase family.</text>
</comment>
<organism evidence="8 9">
    <name type="scientific">Undibacterium arcticum</name>
    <dbReference type="NCBI Taxonomy" id="1762892"/>
    <lineage>
        <taxon>Bacteria</taxon>
        <taxon>Pseudomonadati</taxon>
        <taxon>Pseudomonadota</taxon>
        <taxon>Betaproteobacteria</taxon>
        <taxon>Burkholderiales</taxon>
        <taxon>Oxalobacteraceae</taxon>
        <taxon>Undibacterium</taxon>
    </lineage>
</organism>
<comment type="caution">
    <text evidence="8">The sequence shown here is derived from an EMBL/GenBank/DDBJ whole genome shotgun (WGS) entry which is preliminary data.</text>
</comment>
<dbReference type="PANTHER" id="PTHR31136:SF5">
    <property type="entry name" value="2-OXOADIPATE DIOXYGENASE_DECARBOXYLASE, CHLOROPLASTIC"/>
    <property type="match status" value="1"/>
</dbReference>
<dbReference type="EC" id="1.13.11.93" evidence="6"/>
<dbReference type="RefSeq" id="WP_390322371.1">
    <property type="nucleotide sequence ID" value="NZ_JBHRTP010000055.1"/>
</dbReference>
<keyword evidence="2" id="KW-0223">Dioxygenase</keyword>
<dbReference type="InterPro" id="IPR009770">
    <property type="entry name" value="HGLS"/>
</dbReference>
<dbReference type="SMART" id="SM01150">
    <property type="entry name" value="DUF1338"/>
    <property type="match status" value="1"/>
</dbReference>
<evidence type="ECO:0000256" key="4">
    <source>
        <dbReference type="ARBA" id="ARBA00023004"/>
    </source>
</evidence>
<accession>A0ABV7F7U4</accession>
<dbReference type="Gene3D" id="3.10.180.50">
    <property type="match status" value="1"/>
</dbReference>
<evidence type="ECO:0000256" key="7">
    <source>
        <dbReference type="ARBA" id="ARBA00035045"/>
    </source>
</evidence>
<evidence type="ECO:0000256" key="1">
    <source>
        <dbReference type="ARBA" id="ARBA00001954"/>
    </source>
</evidence>
<gene>
    <name evidence="8" type="ORF">ACFOFO_18085</name>
</gene>